<comment type="caution">
    <text evidence="1">The sequence shown here is derived from an EMBL/GenBank/DDBJ whole genome shotgun (WGS) entry which is preliminary data.</text>
</comment>
<keyword evidence="2" id="KW-1185">Reference proteome</keyword>
<dbReference type="EMBL" id="JBHSIY010000010">
    <property type="protein sequence ID" value="MFC4867825.1"/>
    <property type="molecule type" value="Genomic_DNA"/>
</dbReference>
<gene>
    <name evidence="1" type="ORF">ACFPCZ_14395</name>
</gene>
<organism evidence="1 2">
    <name type="scientific">Streptomonospora arabica</name>
    <dbReference type="NCBI Taxonomy" id="412417"/>
    <lineage>
        <taxon>Bacteria</taxon>
        <taxon>Bacillati</taxon>
        <taxon>Actinomycetota</taxon>
        <taxon>Actinomycetes</taxon>
        <taxon>Streptosporangiales</taxon>
        <taxon>Nocardiopsidaceae</taxon>
        <taxon>Streptomonospora</taxon>
    </lineage>
</organism>
<name>A0ABV9SQ67_9ACTN</name>
<accession>A0ABV9SQ67</accession>
<evidence type="ECO:0000313" key="2">
    <source>
        <dbReference type="Proteomes" id="UP001595858"/>
    </source>
</evidence>
<sequence length="261" mass="29120">MSLLWRAVAAEPAAAPWSSTLRGREEWLSFSSRLPSLDKGLWFTAAFELALRVSGRSRLRRQAAAGSARAEILEFAWKVAEGYSVADFGIAEADLSRKLIEEDVVSDSEITFGSVAVRLTADSEDVELVKERERWAPRSAIRAEEHRAQMEHLQRLTEDVYSDPAVALRWWYDRNPDGTEKLAAAKDNLRLVMSNAAEDQSVADAAGLLSELLRDLESADREFVLERLALLFAGFGRRDLARRVRDRAGGENVGWGIDATQ</sequence>
<reference evidence="2" key="1">
    <citation type="journal article" date="2019" name="Int. J. Syst. Evol. Microbiol.">
        <title>The Global Catalogue of Microorganisms (GCM) 10K type strain sequencing project: providing services to taxonomists for standard genome sequencing and annotation.</title>
        <authorList>
            <consortium name="The Broad Institute Genomics Platform"/>
            <consortium name="The Broad Institute Genome Sequencing Center for Infectious Disease"/>
            <person name="Wu L."/>
            <person name="Ma J."/>
        </authorList>
    </citation>
    <scope>NUCLEOTIDE SEQUENCE [LARGE SCALE GENOMIC DNA]</scope>
    <source>
        <strain evidence="2">CGMCC 4.7304</strain>
    </source>
</reference>
<proteinExistence type="predicted"/>
<protein>
    <submittedName>
        <fullName evidence="1">Uncharacterized protein</fullName>
    </submittedName>
</protein>
<evidence type="ECO:0000313" key="1">
    <source>
        <dbReference type="EMBL" id="MFC4867825.1"/>
    </source>
</evidence>
<dbReference type="Proteomes" id="UP001595858">
    <property type="component" value="Unassembled WGS sequence"/>
</dbReference>
<dbReference type="RefSeq" id="WP_344145475.1">
    <property type="nucleotide sequence ID" value="NZ_BAAAQI010000014.1"/>
</dbReference>